<keyword evidence="1" id="KW-0812">Transmembrane</keyword>
<dbReference type="PIRSF" id="PIRSF015921">
    <property type="entry name" value="FA_sphinglp_des"/>
    <property type="match status" value="1"/>
</dbReference>
<dbReference type="PATRIC" id="fig|529884.3.peg.937"/>
<name>A0A060JNJ8_9MICO</name>
<keyword evidence="1" id="KW-0472">Membrane</keyword>
<dbReference type="EMBL" id="CP007490">
    <property type="protein sequence ID" value="AIC47774.1"/>
    <property type="molecule type" value="Genomic_DNA"/>
</dbReference>
<evidence type="ECO:0000313" key="4">
    <source>
        <dbReference type="Proteomes" id="UP000067708"/>
    </source>
</evidence>
<protein>
    <submittedName>
        <fullName evidence="3">Fatty acid desaturase</fullName>
    </submittedName>
</protein>
<dbReference type="HOGENOM" id="CLU_016265_1_0_11"/>
<dbReference type="CDD" id="cd03506">
    <property type="entry name" value="Delta6-FADS-like"/>
    <property type="match status" value="1"/>
</dbReference>
<dbReference type="GO" id="GO:0008610">
    <property type="term" value="P:lipid biosynthetic process"/>
    <property type="evidence" value="ECO:0007669"/>
    <property type="project" value="UniProtKB-ARBA"/>
</dbReference>
<dbReference type="GO" id="GO:0016717">
    <property type="term" value="F:oxidoreductase activity, acting on paired donors, with oxidation of a pair of donors resulting in the reduction of molecular oxygen to two molecules of water"/>
    <property type="evidence" value="ECO:0007669"/>
    <property type="project" value="TreeGrafter"/>
</dbReference>
<dbReference type="InterPro" id="IPR005804">
    <property type="entry name" value="FA_desaturase_dom"/>
</dbReference>
<feature type="transmembrane region" description="Helical" evidence="1">
    <location>
        <begin position="103"/>
        <end position="121"/>
    </location>
</feature>
<evidence type="ECO:0000313" key="3">
    <source>
        <dbReference type="EMBL" id="AIC47774.1"/>
    </source>
</evidence>
<evidence type="ECO:0000256" key="1">
    <source>
        <dbReference type="SAM" id="Phobius"/>
    </source>
</evidence>
<dbReference type="OrthoDB" id="104711at2"/>
<feature type="domain" description="Fatty acid desaturase" evidence="2">
    <location>
        <begin position="62"/>
        <end position="322"/>
    </location>
</feature>
<accession>A0A060JNJ8</accession>
<feature type="transmembrane region" description="Helical" evidence="1">
    <location>
        <begin position="61"/>
        <end position="82"/>
    </location>
</feature>
<reference evidence="3 4" key="1">
    <citation type="journal article" date="2014" name="Int. J. Syst. Evol. Microbiol.">
        <title>Rhodoluna lacicola gen. nov., sp. nov., a planktonic freshwater bacterium with stream-lined genome.</title>
        <authorList>
            <person name="Hahn M."/>
            <person name="Schmidt J."/>
            <person name="Taipale S.J."/>
            <person name="Doolittle W.F."/>
            <person name="Koll U."/>
        </authorList>
    </citation>
    <scope>NUCLEOTIDE SEQUENCE [LARGE SCALE GENOMIC DNA]</scope>
    <source>
        <strain evidence="3 4">MWH-Ta8</strain>
    </source>
</reference>
<dbReference type="KEGG" id="rla:Rhola_00009740"/>
<feature type="transmembrane region" description="Helical" evidence="1">
    <location>
        <begin position="168"/>
        <end position="189"/>
    </location>
</feature>
<dbReference type="Proteomes" id="UP000067708">
    <property type="component" value="Chromosome"/>
</dbReference>
<keyword evidence="1" id="KW-1133">Transmembrane helix</keyword>
<sequence length="362" mass="41060">MTVLVGRQTVSQFTEILNRVRNAGLLHKKPSFYVIRLIGISVIASGLWVAGGFLGQMVAQHWAWIFGAFLIVGLLGVMAAQYGFIAHEAAHRQIFKSNKANDWAGLILANLFAGLSYGFWLRKHNKHHQKPNQIGEDPDIAIRVLSFTVESRDEKKGVERWFSNRQGFLFPLLLLFTGFDLLLDSLASLKRKDRKIGTRSLEFGLMLVRQTGPYIVLTLMFGWAWAIALWFFMMLMFGFFMGAAFAPNHKGMPLVAKDSKIDFFQRQVLTSRNIRGSWLTDNLMGGLNYQVEHHLFPSMARPNLAKAHKIVVEYCKENAIPLVEMNLLSSYMVVMRYLNDVGLSKNSDPFVCPMVATLRPRS</sequence>
<dbReference type="InterPro" id="IPR012171">
    <property type="entry name" value="Fatty_acid_desaturase"/>
</dbReference>
<proteinExistence type="predicted"/>
<dbReference type="PANTHER" id="PTHR19353">
    <property type="entry name" value="FATTY ACID DESATURASE 2"/>
    <property type="match status" value="1"/>
</dbReference>
<dbReference type="AlphaFoldDB" id="A0A060JNJ8"/>
<gene>
    <name evidence="3" type="ORF">Rhola_00009740</name>
</gene>
<dbReference type="Pfam" id="PF00487">
    <property type="entry name" value="FA_desaturase"/>
    <property type="match status" value="1"/>
</dbReference>
<organism evidence="3 4">
    <name type="scientific">Rhodoluna lacicola</name>
    <dbReference type="NCBI Taxonomy" id="529884"/>
    <lineage>
        <taxon>Bacteria</taxon>
        <taxon>Bacillati</taxon>
        <taxon>Actinomycetota</taxon>
        <taxon>Actinomycetes</taxon>
        <taxon>Micrococcales</taxon>
        <taxon>Microbacteriaceae</taxon>
        <taxon>Luna cluster</taxon>
        <taxon>Luna-1 subcluster</taxon>
        <taxon>Rhodoluna</taxon>
    </lineage>
</organism>
<feature type="transmembrane region" description="Helical" evidence="1">
    <location>
        <begin position="33"/>
        <end position="55"/>
    </location>
</feature>
<dbReference type="eggNOG" id="COG3239">
    <property type="taxonomic scope" value="Bacteria"/>
</dbReference>
<evidence type="ECO:0000259" key="2">
    <source>
        <dbReference type="Pfam" id="PF00487"/>
    </source>
</evidence>
<keyword evidence="4" id="KW-1185">Reference proteome</keyword>
<dbReference type="GO" id="GO:0016020">
    <property type="term" value="C:membrane"/>
    <property type="evidence" value="ECO:0007669"/>
    <property type="project" value="TreeGrafter"/>
</dbReference>
<dbReference type="PANTHER" id="PTHR19353:SF19">
    <property type="entry name" value="DELTA(5) FATTY ACID DESATURASE C-RELATED"/>
    <property type="match status" value="1"/>
</dbReference>
<dbReference type="STRING" id="529884.Rhola_00009740"/>
<dbReference type="RefSeq" id="WP_038502782.1">
    <property type="nucleotide sequence ID" value="NZ_AP026911.1"/>
</dbReference>